<dbReference type="AlphaFoldDB" id="A0A0F0H239"/>
<dbReference type="OrthoDB" id="1780383at2"/>
<dbReference type="InterPro" id="IPR021145">
    <property type="entry name" value="Portal_protein_SPP1_Gp6-like"/>
</dbReference>
<gene>
    <name evidence="1" type="ORF">UK23_15425</name>
</gene>
<dbReference type="RefSeq" id="WP_045312207.1">
    <property type="nucleotide sequence ID" value="NZ_JYJG01000095.1"/>
</dbReference>
<dbReference type="EMBL" id="JYJG01000095">
    <property type="protein sequence ID" value="KJK48916.1"/>
    <property type="molecule type" value="Genomic_DNA"/>
</dbReference>
<accession>A0A0F0H239</accession>
<sequence>MALTRTETADVAQRLLGRWPDQTRNDKIHRYVKGDHDLPFAPKNAKAHYLWMLRKSRTNWCRLLVQLMAQNLFVDGYRATDPSATAGDSAGWRHWTGNRMARRQAAVHRAALKYGTAFVTVLPGDPGPVIKGHSPQNMSAFYADPDDEWPVYALLKSRSYSPSGPQTLYRLYDDQAVYFLAPDRDGALSYVEHREHGVGVCPVIRFVDEDDLDGHTPGVVEPILDIQDRVNFQTFLLMAASQSGAHRQRWAAGLELDDGEEPPIGPDRLLHSDSPETRFGTFDASPLSGYVEVLEQVLRHLAAITQTPPHTLLASLTNLAADALDAAEDGLQRRVGERRTSYGESWEQVLRLCCLLAGDLTGWQDTTAQVRWRNTQSRSLAAVVDAWGKAVTMLGVPPQSTWERLPGVTDTDVQRWAAMPSSADGHTLLADVLGRATFPD</sequence>
<dbReference type="Pfam" id="PF05133">
    <property type="entry name" value="SPP1_portal"/>
    <property type="match status" value="1"/>
</dbReference>
<dbReference type="Proteomes" id="UP000033393">
    <property type="component" value="Unassembled WGS sequence"/>
</dbReference>
<dbReference type="PATRIC" id="fig|68170.10.peg.3904"/>
<evidence type="ECO:0008006" key="3">
    <source>
        <dbReference type="Google" id="ProtNLM"/>
    </source>
</evidence>
<comment type="caution">
    <text evidence="1">The sequence shown here is derived from an EMBL/GenBank/DDBJ whole genome shotgun (WGS) entry which is preliminary data.</text>
</comment>
<keyword evidence="2" id="KW-1185">Reference proteome</keyword>
<name>A0A0F0H239_LENAE</name>
<proteinExistence type="predicted"/>
<evidence type="ECO:0000313" key="1">
    <source>
        <dbReference type="EMBL" id="KJK48916.1"/>
    </source>
</evidence>
<protein>
    <recommendedName>
        <fullName evidence="3">Phage portal protein</fullName>
    </recommendedName>
</protein>
<reference evidence="1 2" key="1">
    <citation type="submission" date="2015-02" db="EMBL/GenBank/DDBJ databases">
        <authorList>
            <person name="Ju K.-S."/>
            <person name="Doroghazi J.R."/>
            <person name="Metcalf W."/>
        </authorList>
    </citation>
    <scope>NUCLEOTIDE SEQUENCE [LARGE SCALE GENOMIC DNA]</scope>
    <source>
        <strain evidence="1 2">NRRL B-16140</strain>
    </source>
</reference>
<evidence type="ECO:0000313" key="2">
    <source>
        <dbReference type="Proteomes" id="UP000033393"/>
    </source>
</evidence>
<organism evidence="1 2">
    <name type="scientific">Lentzea aerocolonigenes</name>
    <name type="common">Lechevalieria aerocolonigenes</name>
    <name type="synonym">Saccharothrix aerocolonigenes</name>
    <dbReference type="NCBI Taxonomy" id="68170"/>
    <lineage>
        <taxon>Bacteria</taxon>
        <taxon>Bacillati</taxon>
        <taxon>Actinomycetota</taxon>
        <taxon>Actinomycetes</taxon>
        <taxon>Pseudonocardiales</taxon>
        <taxon>Pseudonocardiaceae</taxon>
        <taxon>Lentzea</taxon>
    </lineage>
</organism>